<dbReference type="NCBIfam" id="TIGR02937">
    <property type="entry name" value="sigma70-ECF"/>
    <property type="match status" value="1"/>
</dbReference>
<keyword evidence="4" id="KW-0804">Transcription</keyword>
<accession>A0AAW9RFX9</accession>
<dbReference type="SUPFAM" id="SSF88659">
    <property type="entry name" value="Sigma3 and sigma4 domains of RNA polymerase sigma factors"/>
    <property type="match status" value="1"/>
</dbReference>
<dbReference type="GO" id="GO:0006352">
    <property type="term" value="P:DNA-templated transcription initiation"/>
    <property type="evidence" value="ECO:0007669"/>
    <property type="project" value="InterPro"/>
</dbReference>
<dbReference type="InterPro" id="IPR014284">
    <property type="entry name" value="RNA_pol_sigma-70_dom"/>
</dbReference>
<dbReference type="SUPFAM" id="SSF88946">
    <property type="entry name" value="Sigma2 domain of RNA polymerase sigma factors"/>
    <property type="match status" value="1"/>
</dbReference>
<evidence type="ECO:0000256" key="3">
    <source>
        <dbReference type="ARBA" id="ARBA00023082"/>
    </source>
</evidence>
<keyword evidence="8" id="KW-1185">Reference proteome</keyword>
<proteinExistence type="inferred from homology"/>
<dbReference type="EMBL" id="JAZHOG010000005">
    <property type="protein sequence ID" value="MEJ8567720.1"/>
    <property type="molecule type" value="Genomic_DNA"/>
</dbReference>
<dbReference type="Proteomes" id="UP001359886">
    <property type="component" value="Unassembled WGS sequence"/>
</dbReference>
<dbReference type="InterPro" id="IPR007627">
    <property type="entry name" value="RNA_pol_sigma70_r2"/>
</dbReference>
<evidence type="ECO:0000259" key="6">
    <source>
        <dbReference type="Pfam" id="PF08281"/>
    </source>
</evidence>
<dbReference type="RefSeq" id="WP_354695045.1">
    <property type="nucleotide sequence ID" value="NZ_JAZHOG010000005.1"/>
</dbReference>
<dbReference type="InterPro" id="IPR039425">
    <property type="entry name" value="RNA_pol_sigma-70-like"/>
</dbReference>
<dbReference type="GO" id="GO:0003677">
    <property type="term" value="F:DNA binding"/>
    <property type="evidence" value="ECO:0007669"/>
    <property type="project" value="InterPro"/>
</dbReference>
<dbReference type="Gene3D" id="1.10.10.10">
    <property type="entry name" value="Winged helix-like DNA-binding domain superfamily/Winged helix DNA-binding domain"/>
    <property type="match status" value="1"/>
</dbReference>
<evidence type="ECO:0000313" key="7">
    <source>
        <dbReference type="EMBL" id="MEJ8567720.1"/>
    </source>
</evidence>
<keyword evidence="3" id="KW-0731">Sigma factor</keyword>
<evidence type="ECO:0000256" key="4">
    <source>
        <dbReference type="ARBA" id="ARBA00023163"/>
    </source>
</evidence>
<evidence type="ECO:0000313" key="8">
    <source>
        <dbReference type="Proteomes" id="UP001359886"/>
    </source>
</evidence>
<organism evidence="7 8">
    <name type="scientific">Elongatibacter sediminis</name>
    <dbReference type="NCBI Taxonomy" id="3119006"/>
    <lineage>
        <taxon>Bacteria</taxon>
        <taxon>Pseudomonadati</taxon>
        <taxon>Pseudomonadota</taxon>
        <taxon>Gammaproteobacteria</taxon>
        <taxon>Chromatiales</taxon>
        <taxon>Wenzhouxiangellaceae</taxon>
        <taxon>Elongatibacter</taxon>
    </lineage>
</organism>
<gene>
    <name evidence="7" type="ORF">V3330_08800</name>
</gene>
<feature type="domain" description="RNA polymerase sigma-70 region 2" evidence="5">
    <location>
        <begin position="15"/>
        <end position="78"/>
    </location>
</feature>
<dbReference type="Gene3D" id="1.10.1740.10">
    <property type="match status" value="1"/>
</dbReference>
<sequence>MTDKASEFVETWFRERNQDLLRYLQRKGNSRAEAEDLAQEAYIRLLRVDRIDFLRNPQAYLFRIAANVAYEHRLKASRSEDFVLQQAPIESQLREEDSVEVRVDRGKRLRELERALGDLPHTCRTAFVLHKRDGLTYSEIATRMGISAHMVKKHMVRALSHCRETLRDTN</sequence>
<evidence type="ECO:0000256" key="1">
    <source>
        <dbReference type="ARBA" id="ARBA00010641"/>
    </source>
</evidence>
<reference evidence="7 8" key="1">
    <citation type="submission" date="2024-02" db="EMBL/GenBank/DDBJ databases">
        <title>A novel Wenzhouxiangellaceae bacterium, isolated from coastal sediments.</title>
        <authorList>
            <person name="Du Z.-J."/>
            <person name="Ye Y.-Q."/>
            <person name="Zhang X.-Y."/>
        </authorList>
    </citation>
    <scope>NUCLEOTIDE SEQUENCE [LARGE SCALE GENOMIC DNA]</scope>
    <source>
        <strain evidence="7 8">CH-27</strain>
    </source>
</reference>
<dbReference type="GO" id="GO:0016987">
    <property type="term" value="F:sigma factor activity"/>
    <property type="evidence" value="ECO:0007669"/>
    <property type="project" value="UniProtKB-KW"/>
</dbReference>
<keyword evidence="2" id="KW-0805">Transcription regulation</keyword>
<dbReference type="Pfam" id="PF08281">
    <property type="entry name" value="Sigma70_r4_2"/>
    <property type="match status" value="1"/>
</dbReference>
<feature type="domain" description="RNA polymerase sigma factor 70 region 4 type 2" evidence="6">
    <location>
        <begin position="110"/>
        <end position="162"/>
    </location>
</feature>
<comment type="caution">
    <text evidence="7">The sequence shown here is derived from an EMBL/GenBank/DDBJ whole genome shotgun (WGS) entry which is preliminary data.</text>
</comment>
<name>A0AAW9RFX9_9GAMM</name>
<dbReference type="InterPro" id="IPR013325">
    <property type="entry name" value="RNA_pol_sigma_r2"/>
</dbReference>
<evidence type="ECO:0000259" key="5">
    <source>
        <dbReference type="Pfam" id="PF04542"/>
    </source>
</evidence>
<dbReference type="AlphaFoldDB" id="A0AAW9RFX9"/>
<dbReference type="PANTHER" id="PTHR43133:SF63">
    <property type="entry name" value="RNA POLYMERASE SIGMA FACTOR FECI-RELATED"/>
    <property type="match status" value="1"/>
</dbReference>
<dbReference type="PANTHER" id="PTHR43133">
    <property type="entry name" value="RNA POLYMERASE ECF-TYPE SIGMA FACTO"/>
    <property type="match status" value="1"/>
</dbReference>
<comment type="similarity">
    <text evidence="1">Belongs to the sigma-70 factor family. ECF subfamily.</text>
</comment>
<evidence type="ECO:0000256" key="2">
    <source>
        <dbReference type="ARBA" id="ARBA00023015"/>
    </source>
</evidence>
<dbReference type="InterPro" id="IPR036388">
    <property type="entry name" value="WH-like_DNA-bd_sf"/>
</dbReference>
<protein>
    <submittedName>
        <fullName evidence="7">RNA polymerase sigma factor</fullName>
    </submittedName>
</protein>
<dbReference type="InterPro" id="IPR013249">
    <property type="entry name" value="RNA_pol_sigma70_r4_t2"/>
</dbReference>
<dbReference type="InterPro" id="IPR013324">
    <property type="entry name" value="RNA_pol_sigma_r3/r4-like"/>
</dbReference>
<dbReference type="Pfam" id="PF04542">
    <property type="entry name" value="Sigma70_r2"/>
    <property type="match status" value="1"/>
</dbReference>